<organism evidence="4 5">
    <name type="scientific">Tanticharoenia sakaeratensis NBRC 103193</name>
    <dbReference type="NCBI Taxonomy" id="1231623"/>
    <lineage>
        <taxon>Bacteria</taxon>
        <taxon>Pseudomonadati</taxon>
        <taxon>Pseudomonadota</taxon>
        <taxon>Alphaproteobacteria</taxon>
        <taxon>Acetobacterales</taxon>
        <taxon>Acetobacteraceae</taxon>
        <taxon>Tanticharoenia</taxon>
    </lineage>
</organism>
<feature type="active site" description="Proton acceptor" evidence="1">
    <location>
        <position position="197"/>
    </location>
</feature>
<evidence type="ECO:0000256" key="3">
    <source>
        <dbReference type="RuleBase" id="RU004508"/>
    </source>
</evidence>
<dbReference type="Gene3D" id="3.90.1150.10">
    <property type="entry name" value="Aspartate Aminotransferase, domain 1"/>
    <property type="match status" value="1"/>
</dbReference>
<dbReference type="Gene3D" id="3.40.640.10">
    <property type="entry name" value="Type I PLP-dependent aspartate aminotransferase-like (Major domain)"/>
    <property type="match status" value="1"/>
</dbReference>
<evidence type="ECO:0000313" key="4">
    <source>
        <dbReference type="EMBL" id="GAN53877.1"/>
    </source>
</evidence>
<proteinExistence type="inferred from homology"/>
<dbReference type="PANTHER" id="PTHR30244:SF42">
    <property type="entry name" value="UDP-2-ACETAMIDO-2-DEOXY-3-OXO-D-GLUCURONATE AMINOTRANSFERASE"/>
    <property type="match status" value="1"/>
</dbReference>
<dbReference type="CDD" id="cd00616">
    <property type="entry name" value="AHBA_syn"/>
    <property type="match status" value="1"/>
</dbReference>
<dbReference type="Pfam" id="PF01041">
    <property type="entry name" value="DegT_DnrJ_EryC1"/>
    <property type="match status" value="1"/>
</dbReference>
<dbReference type="EMBL" id="BALE01000012">
    <property type="protein sequence ID" value="GAN53877.1"/>
    <property type="molecule type" value="Genomic_DNA"/>
</dbReference>
<dbReference type="GO" id="GO:0000271">
    <property type="term" value="P:polysaccharide biosynthetic process"/>
    <property type="evidence" value="ECO:0007669"/>
    <property type="project" value="TreeGrafter"/>
</dbReference>
<dbReference type="STRING" id="1231623.Tasa_012_053"/>
<dbReference type="RefSeq" id="WP_048848263.1">
    <property type="nucleotide sequence ID" value="NZ_BALE01000012.1"/>
</dbReference>
<protein>
    <submittedName>
        <fullName evidence="4">Pleiotropic regulatory protein DegT/DnrJ/EryC1/StrS</fullName>
    </submittedName>
</protein>
<dbReference type="InterPro" id="IPR000653">
    <property type="entry name" value="DegT/StrS_aminotransferase"/>
</dbReference>
<dbReference type="GO" id="GO:0030170">
    <property type="term" value="F:pyridoxal phosphate binding"/>
    <property type="evidence" value="ECO:0007669"/>
    <property type="project" value="TreeGrafter"/>
</dbReference>
<name>A0A0D6MJT3_9PROT</name>
<reference evidence="4 5" key="1">
    <citation type="submission" date="2012-10" db="EMBL/GenBank/DDBJ databases">
        <title>Genome sequencing of Tanticharoenia sakaeratensis NBRC 103193.</title>
        <authorList>
            <person name="Azuma Y."/>
            <person name="Hadano H."/>
            <person name="Hirakawa H."/>
            <person name="Matsushita K."/>
        </authorList>
    </citation>
    <scope>NUCLEOTIDE SEQUENCE [LARGE SCALE GENOMIC DNA]</scope>
    <source>
        <strain evidence="4 5">NBRC 103193</strain>
    </source>
</reference>
<dbReference type="InterPro" id="IPR015424">
    <property type="entry name" value="PyrdxlP-dep_Trfase"/>
</dbReference>
<dbReference type="SUPFAM" id="SSF53383">
    <property type="entry name" value="PLP-dependent transferases"/>
    <property type="match status" value="1"/>
</dbReference>
<evidence type="ECO:0000313" key="5">
    <source>
        <dbReference type="Proteomes" id="UP000032679"/>
    </source>
</evidence>
<comment type="caution">
    <text evidence="4">The sequence shown here is derived from an EMBL/GenBank/DDBJ whole genome shotgun (WGS) entry which is preliminary data.</text>
</comment>
<keyword evidence="5" id="KW-1185">Reference proteome</keyword>
<dbReference type="PIRSF" id="PIRSF000390">
    <property type="entry name" value="PLP_StrS"/>
    <property type="match status" value="1"/>
</dbReference>
<dbReference type="PANTHER" id="PTHR30244">
    <property type="entry name" value="TRANSAMINASE"/>
    <property type="match status" value="1"/>
</dbReference>
<gene>
    <name evidence="4" type="ORF">Tasa_012_053</name>
</gene>
<dbReference type="InterPro" id="IPR015421">
    <property type="entry name" value="PyrdxlP-dep_Trfase_major"/>
</dbReference>
<dbReference type="AlphaFoldDB" id="A0A0D6MJT3"/>
<evidence type="ECO:0000256" key="2">
    <source>
        <dbReference type="PIRSR" id="PIRSR000390-2"/>
    </source>
</evidence>
<dbReference type="Proteomes" id="UP000032679">
    <property type="component" value="Unassembled WGS sequence"/>
</dbReference>
<keyword evidence="2 3" id="KW-0663">Pyridoxal phosphate</keyword>
<evidence type="ECO:0000256" key="1">
    <source>
        <dbReference type="PIRSR" id="PIRSR000390-1"/>
    </source>
</evidence>
<dbReference type="OrthoDB" id="9768668at2"/>
<dbReference type="GO" id="GO:0008483">
    <property type="term" value="F:transaminase activity"/>
    <property type="evidence" value="ECO:0007669"/>
    <property type="project" value="TreeGrafter"/>
</dbReference>
<comment type="similarity">
    <text evidence="3">Belongs to the DegT/DnrJ/EryC1 family.</text>
</comment>
<sequence length="387" mass="41916">MTQSPPIAFLDLPKQQSRLHDAIRTRIDAVLSHCRFVMGPEVEELEQRLAAYCGAAHCIAVSSGTDALLMALMAEEIGPGDAVFLPAFTYTATAEVVLLLGATPVFVDVDPATFQISPADLAIRIGQVQEGTELDPRAIIGVDLFGQPAPWDELRAIAEREELALFADCAQAFGGAYHGRKLGREARATTLSFFPSKPLGGYGDGGAILTDDASLADLYRSLRSHGEGKTRYEVLRIGLNARLDTLQAAVLLAKLDAFEAELARRDEIARAYDAGLRDILQTPTRVADSQSAWAVYSVLAADTASRDSLQQALRDAGVPSAIYYPMPLHWQPAYRDTHDSAISLPVAESLGTRILALPMQPELTDMEVQRVIDTARTWATQAAEARL</sequence>
<feature type="modified residue" description="N6-(pyridoxal phosphate)lysine" evidence="2">
    <location>
        <position position="197"/>
    </location>
</feature>
<accession>A0A0D6MJT3</accession>
<dbReference type="InterPro" id="IPR015422">
    <property type="entry name" value="PyrdxlP-dep_Trfase_small"/>
</dbReference>